<dbReference type="PANTHER" id="PTHR43244">
    <property type="match status" value="1"/>
</dbReference>
<dbReference type="InterPro" id="IPR036661">
    <property type="entry name" value="Luciferase-like_sf"/>
</dbReference>
<sequence length="319" mass="34949">MGSYALTVPFSGTSLLDHKSIVQRAEELGYSEIWSSEVDGFDAFSPLVLAGCWSGSVRLGTAIVPAFTRGPATLAMSVAALCDVAPGRVSLGVGSSSNVIVERWNASSFEKPYQRTRDIVRFLREALQGDRVDRDYDTFSVSGFRLAKPPESQPEILVAALREQMLAMSSKEADGAILNWLSPDDVRFVRRYLNPDKKIVARVFVCPSRDIEAVRSGAKRLIAAYLNVPVYAEFHRWLGRGESLSSMWDNWTRGDRKQAVAQVPDDVVDELVVHGDPKTCKAKLDDYIEAGVDVAVAAFLPFGVSEPEALEALGQTFVA</sequence>
<evidence type="ECO:0000259" key="2">
    <source>
        <dbReference type="Pfam" id="PF00296"/>
    </source>
</evidence>
<dbReference type="RefSeq" id="WP_072789935.1">
    <property type="nucleotide sequence ID" value="NZ_FQUL01000014.1"/>
</dbReference>
<dbReference type="Proteomes" id="UP000184295">
    <property type="component" value="Unassembled WGS sequence"/>
</dbReference>
<organism evidence="3 4">
    <name type="scientific">Ferrithrix thermotolerans DSM 19514</name>
    <dbReference type="NCBI Taxonomy" id="1121881"/>
    <lineage>
        <taxon>Bacteria</taxon>
        <taxon>Bacillati</taxon>
        <taxon>Actinomycetota</taxon>
        <taxon>Acidimicrobiia</taxon>
        <taxon>Acidimicrobiales</taxon>
        <taxon>Acidimicrobiaceae</taxon>
        <taxon>Ferrithrix</taxon>
    </lineage>
</organism>
<dbReference type="Pfam" id="PF00296">
    <property type="entry name" value="Bac_luciferase"/>
    <property type="match status" value="1"/>
</dbReference>
<feature type="domain" description="Luciferase-like" evidence="2">
    <location>
        <begin position="14"/>
        <end position="293"/>
    </location>
</feature>
<evidence type="ECO:0000256" key="1">
    <source>
        <dbReference type="ARBA" id="ARBA00023002"/>
    </source>
</evidence>
<dbReference type="EMBL" id="FQUL01000014">
    <property type="protein sequence ID" value="SHE64090.1"/>
    <property type="molecule type" value="Genomic_DNA"/>
</dbReference>
<keyword evidence="1" id="KW-0560">Oxidoreductase</keyword>
<dbReference type="InterPro" id="IPR050564">
    <property type="entry name" value="F420-G6PD/mer"/>
</dbReference>
<keyword evidence="4" id="KW-1185">Reference proteome</keyword>
<dbReference type="STRING" id="1121881.SAMN02745225_01187"/>
<evidence type="ECO:0000313" key="3">
    <source>
        <dbReference type="EMBL" id="SHE64090.1"/>
    </source>
</evidence>
<dbReference type="InterPro" id="IPR022526">
    <property type="entry name" value="F420_Rv3093c"/>
</dbReference>
<gene>
    <name evidence="3" type="ORF">SAMN02745225_01187</name>
</gene>
<dbReference type="PANTHER" id="PTHR43244:SF1">
    <property type="entry name" value="5,10-METHYLENETETRAHYDROMETHANOPTERIN REDUCTASE"/>
    <property type="match status" value="1"/>
</dbReference>
<name>A0A1M4V590_9ACTN</name>
<dbReference type="CDD" id="cd01097">
    <property type="entry name" value="Tetrahydromethanopterin_reductase"/>
    <property type="match status" value="1"/>
</dbReference>
<evidence type="ECO:0000313" key="4">
    <source>
        <dbReference type="Proteomes" id="UP000184295"/>
    </source>
</evidence>
<reference evidence="4" key="1">
    <citation type="submission" date="2016-11" db="EMBL/GenBank/DDBJ databases">
        <authorList>
            <person name="Varghese N."/>
            <person name="Submissions S."/>
        </authorList>
    </citation>
    <scope>NUCLEOTIDE SEQUENCE [LARGE SCALE GENOMIC DNA]</scope>
    <source>
        <strain evidence="4">DSM 19514</strain>
    </source>
</reference>
<dbReference type="InterPro" id="IPR011251">
    <property type="entry name" value="Luciferase-like_dom"/>
</dbReference>
<accession>A0A1M4V590</accession>
<dbReference type="GO" id="GO:0016705">
    <property type="term" value="F:oxidoreductase activity, acting on paired donors, with incorporation or reduction of molecular oxygen"/>
    <property type="evidence" value="ECO:0007669"/>
    <property type="project" value="InterPro"/>
</dbReference>
<dbReference type="SUPFAM" id="SSF51679">
    <property type="entry name" value="Bacterial luciferase-like"/>
    <property type="match status" value="1"/>
</dbReference>
<proteinExistence type="predicted"/>
<dbReference type="Gene3D" id="3.20.20.30">
    <property type="entry name" value="Luciferase-like domain"/>
    <property type="match status" value="1"/>
</dbReference>
<protein>
    <submittedName>
        <fullName evidence="3">Probable F420-dependent oxidoreductase, Rv3093c family</fullName>
    </submittedName>
</protein>
<dbReference type="AlphaFoldDB" id="A0A1M4V590"/>
<dbReference type="OrthoDB" id="3457164at2"/>
<dbReference type="NCBIfam" id="TIGR03841">
    <property type="entry name" value="F420_Rv3093c"/>
    <property type="match status" value="1"/>
</dbReference>